<dbReference type="Proteomes" id="UP000184212">
    <property type="component" value="Unassembled WGS sequence"/>
</dbReference>
<dbReference type="EMBL" id="FQWQ01000001">
    <property type="protein sequence ID" value="SHG54880.1"/>
    <property type="molecule type" value="Genomic_DNA"/>
</dbReference>
<protein>
    <submittedName>
        <fullName evidence="1">Uncharacterized protein</fullName>
    </submittedName>
</protein>
<name>A0A1M5KQC5_9BACT</name>
<dbReference type="STRING" id="947013.SAMN04488109_0775"/>
<proteinExistence type="predicted"/>
<reference evidence="1 2" key="1">
    <citation type="submission" date="2016-11" db="EMBL/GenBank/DDBJ databases">
        <authorList>
            <person name="Jaros S."/>
            <person name="Januszkiewicz K."/>
            <person name="Wedrychowicz H."/>
        </authorList>
    </citation>
    <scope>NUCLEOTIDE SEQUENCE [LARGE SCALE GENOMIC DNA]</scope>
    <source>
        <strain evidence="1 2">DSM 24574</strain>
    </source>
</reference>
<gene>
    <name evidence="1" type="ORF">SAMN04488109_0775</name>
</gene>
<evidence type="ECO:0000313" key="2">
    <source>
        <dbReference type="Proteomes" id="UP000184212"/>
    </source>
</evidence>
<organism evidence="1 2">
    <name type="scientific">Chryseolinea serpens</name>
    <dbReference type="NCBI Taxonomy" id="947013"/>
    <lineage>
        <taxon>Bacteria</taxon>
        <taxon>Pseudomonadati</taxon>
        <taxon>Bacteroidota</taxon>
        <taxon>Cytophagia</taxon>
        <taxon>Cytophagales</taxon>
        <taxon>Fulvivirgaceae</taxon>
        <taxon>Chryseolinea</taxon>
    </lineage>
</organism>
<accession>A0A1M5KQC5</accession>
<evidence type="ECO:0000313" key="1">
    <source>
        <dbReference type="EMBL" id="SHG54880.1"/>
    </source>
</evidence>
<sequence>MRLSLSILLAFILNHGTSQQLNVSYWTFTEENQSIHYVTFIDKEHCQLTFPAGHMFPPREDFDMTYKRSGDTIMFSEIKRRGDYDLTHKVSGDTIVFARTGRDTANFAVRLFCNARFILKSDKTMYDLVSGYTYVDKKSINYKYTVYAIDGKIFKQRTTKTSWFSSMNIRDYWRSRRLKRKVKQIDPDKCAINIVRGKAAYDKYGLIGMNGVIEIERKEVQ</sequence>
<dbReference type="AlphaFoldDB" id="A0A1M5KQC5"/>
<dbReference type="RefSeq" id="WP_073131224.1">
    <property type="nucleotide sequence ID" value="NZ_FQWQ01000001.1"/>
</dbReference>
<dbReference type="OrthoDB" id="1448553at2"/>
<keyword evidence="2" id="KW-1185">Reference proteome</keyword>